<dbReference type="EMBL" id="BMJQ01000011">
    <property type="protein sequence ID" value="GGF32172.1"/>
    <property type="molecule type" value="Genomic_DNA"/>
</dbReference>
<keyword evidence="5" id="KW-0812">Transmembrane</keyword>
<comment type="caution">
    <text evidence="7">The sequence shown here is derived from an EMBL/GenBank/DDBJ whole genome shotgun (WGS) entry which is preliminary data.</text>
</comment>
<dbReference type="AlphaFoldDB" id="A0A8J2YWU5"/>
<dbReference type="GO" id="GO:0009055">
    <property type="term" value="F:electron transfer activity"/>
    <property type="evidence" value="ECO:0007669"/>
    <property type="project" value="InterPro"/>
</dbReference>
<dbReference type="Proteomes" id="UP000646365">
    <property type="component" value="Unassembled WGS sequence"/>
</dbReference>
<evidence type="ECO:0000256" key="5">
    <source>
        <dbReference type="SAM" id="Phobius"/>
    </source>
</evidence>
<keyword evidence="8" id="KW-1185">Reference proteome</keyword>
<evidence type="ECO:0000313" key="8">
    <source>
        <dbReference type="Proteomes" id="UP000646365"/>
    </source>
</evidence>
<keyword evidence="5" id="KW-1133">Transmembrane helix</keyword>
<keyword evidence="2 4" id="KW-0479">Metal-binding</keyword>
<dbReference type="SUPFAM" id="SSF46626">
    <property type="entry name" value="Cytochrome c"/>
    <property type="match status" value="1"/>
</dbReference>
<reference evidence="7" key="2">
    <citation type="submission" date="2020-09" db="EMBL/GenBank/DDBJ databases">
        <authorList>
            <person name="Sun Q."/>
            <person name="Zhou Y."/>
        </authorList>
    </citation>
    <scope>NUCLEOTIDE SEQUENCE</scope>
    <source>
        <strain evidence="7">CGMCC 1.15725</strain>
    </source>
</reference>
<keyword evidence="1 4" id="KW-0349">Heme</keyword>
<dbReference type="Gene3D" id="1.10.760.10">
    <property type="entry name" value="Cytochrome c-like domain"/>
    <property type="match status" value="1"/>
</dbReference>
<keyword evidence="3 4" id="KW-0408">Iron</keyword>
<gene>
    <name evidence="7" type="ORF">GCM10011611_42930</name>
</gene>
<evidence type="ECO:0000256" key="1">
    <source>
        <dbReference type="ARBA" id="ARBA00022617"/>
    </source>
</evidence>
<dbReference type="InterPro" id="IPR036909">
    <property type="entry name" value="Cyt_c-like_dom_sf"/>
</dbReference>
<feature type="domain" description="Cytochrome c" evidence="6">
    <location>
        <begin position="65"/>
        <end position="156"/>
    </location>
</feature>
<evidence type="ECO:0000256" key="4">
    <source>
        <dbReference type="PROSITE-ProRule" id="PRU00433"/>
    </source>
</evidence>
<dbReference type="Pfam" id="PF00034">
    <property type="entry name" value="Cytochrom_C"/>
    <property type="match status" value="1"/>
</dbReference>
<proteinExistence type="predicted"/>
<dbReference type="InterPro" id="IPR009056">
    <property type="entry name" value="Cyt_c-like_dom"/>
</dbReference>
<feature type="transmembrane region" description="Helical" evidence="5">
    <location>
        <begin position="12"/>
        <end position="32"/>
    </location>
</feature>
<dbReference type="RefSeq" id="WP_189049580.1">
    <property type="nucleotide sequence ID" value="NZ_BMJQ01000011.1"/>
</dbReference>
<sequence>MSDASHHGVTRLALAMLVVVLVVASLVAWQVLQTPATAVPIRAGEDPPVSLAASPSVTAVAVTPALIAHGDTLIRQQCAGCHDTAQRLVGPSWQAIAAHYAAMATQDPICGDGRGLIGNAVSHPAPGWDGYPPGPTGIDLSPDDRTAIAAWVLDVAKRGTK</sequence>
<accession>A0A8J2YWU5</accession>
<reference evidence="7" key="1">
    <citation type="journal article" date="2014" name="Int. J. Syst. Evol. Microbiol.">
        <title>Complete genome sequence of Corynebacterium casei LMG S-19264T (=DSM 44701T), isolated from a smear-ripened cheese.</title>
        <authorList>
            <consortium name="US DOE Joint Genome Institute (JGI-PGF)"/>
            <person name="Walter F."/>
            <person name="Albersmeier A."/>
            <person name="Kalinowski J."/>
            <person name="Ruckert C."/>
        </authorList>
    </citation>
    <scope>NUCLEOTIDE SEQUENCE</scope>
    <source>
        <strain evidence="7">CGMCC 1.15725</strain>
    </source>
</reference>
<name>A0A8J2YWU5_9PROT</name>
<evidence type="ECO:0000256" key="2">
    <source>
        <dbReference type="ARBA" id="ARBA00022723"/>
    </source>
</evidence>
<evidence type="ECO:0000259" key="6">
    <source>
        <dbReference type="PROSITE" id="PS51007"/>
    </source>
</evidence>
<protein>
    <recommendedName>
        <fullName evidence="6">Cytochrome c domain-containing protein</fullName>
    </recommendedName>
</protein>
<evidence type="ECO:0000313" key="7">
    <source>
        <dbReference type="EMBL" id="GGF32172.1"/>
    </source>
</evidence>
<dbReference type="GO" id="GO:0020037">
    <property type="term" value="F:heme binding"/>
    <property type="evidence" value="ECO:0007669"/>
    <property type="project" value="InterPro"/>
</dbReference>
<organism evidence="7 8">
    <name type="scientific">Aliidongia dinghuensis</name>
    <dbReference type="NCBI Taxonomy" id="1867774"/>
    <lineage>
        <taxon>Bacteria</taxon>
        <taxon>Pseudomonadati</taxon>
        <taxon>Pseudomonadota</taxon>
        <taxon>Alphaproteobacteria</taxon>
        <taxon>Rhodospirillales</taxon>
        <taxon>Dongiaceae</taxon>
        <taxon>Aliidongia</taxon>
    </lineage>
</organism>
<dbReference type="GO" id="GO:0046872">
    <property type="term" value="F:metal ion binding"/>
    <property type="evidence" value="ECO:0007669"/>
    <property type="project" value="UniProtKB-KW"/>
</dbReference>
<evidence type="ECO:0000256" key="3">
    <source>
        <dbReference type="ARBA" id="ARBA00023004"/>
    </source>
</evidence>
<dbReference type="PROSITE" id="PS51007">
    <property type="entry name" value="CYTC"/>
    <property type="match status" value="1"/>
</dbReference>
<keyword evidence="5" id="KW-0472">Membrane</keyword>